<proteinExistence type="predicted"/>
<evidence type="ECO:0000313" key="4">
    <source>
        <dbReference type="Proteomes" id="UP001301958"/>
    </source>
</evidence>
<feature type="domain" description="ATPase AAA-type core" evidence="2">
    <location>
        <begin position="281"/>
        <end position="378"/>
    </location>
</feature>
<accession>A0AAN6YNG9</accession>
<organism evidence="3 4">
    <name type="scientific">Podospora fimiseda</name>
    <dbReference type="NCBI Taxonomy" id="252190"/>
    <lineage>
        <taxon>Eukaryota</taxon>
        <taxon>Fungi</taxon>
        <taxon>Dikarya</taxon>
        <taxon>Ascomycota</taxon>
        <taxon>Pezizomycotina</taxon>
        <taxon>Sordariomycetes</taxon>
        <taxon>Sordariomycetidae</taxon>
        <taxon>Sordariales</taxon>
        <taxon>Podosporaceae</taxon>
        <taxon>Podospora</taxon>
    </lineage>
</organism>
<keyword evidence="4" id="KW-1185">Reference proteome</keyword>
<comment type="caution">
    <text evidence="3">The sequence shown here is derived from an EMBL/GenBank/DDBJ whole genome shotgun (WGS) entry which is preliminary data.</text>
</comment>
<evidence type="ECO:0000259" key="2">
    <source>
        <dbReference type="Pfam" id="PF00004"/>
    </source>
</evidence>
<dbReference type="EMBL" id="MU865532">
    <property type="protein sequence ID" value="KAK4221593.1"/>
    <property type="molecule type" value="Genomic_DNA"/>
</dbReference>
<dbReference type="Pfam" id="PF00004">
    <property type="entry name" value="AAA"/>
    <property type="match status" value="1"/>
</dbReference>
<dbReference type="InterPro" id="IPR027417">
    <property type="entry name" value="P-loop_NTPase"/>
</dbReference>
<reference evidence="3" key="1">
    <citation type="journal article" date="2023" name="Mol. Phylogenet. Evol.">
        <title>Genome-scale phylogeny and comparative genomics of the fungal order Sordariales.</title>
        <authorList>
            <person name="Hensen N."/>
            <person name="Bonometti L."/>
            <person name="Westerberg I."/>
            <person name="Brannstrom I.O."/>
            <person name="Guillou S."/>
            <person name="Cros-Aarteil S."/>
            <person name="Calhoun S."/>
            <person name="Haridas S."/>
            <person name="Kuo A."/>
            <person name="Mondo S."/>
            <person name="Pangilinan J."/>
            <person name="Riley R."/>
            <person name="LaButti K."/>
            <person name="Andreopoulos B."/>
            <person name="Lipzen A."/>
            <person name="Chen C."/>
            <person name="Yan M."/>
            <person name="Daum C."/>
            <person name="Ng V."/>
            <person name="Clum A."/>
            <person name="Steindorff A."/>
            <person name="Ohm R.A."/>
            <person name="Martin F."/>
            <person name="Silar P."/>
            <person name="Natvig D.O."/>
            <person name="Lalanne C."/>
            <person name="Gautier V."/>
            <person name="Ament-Velasquez S.L."/>
            <person name="Kruys A."/>
            <person name="Hutchinson M.I."/>
            <person name="Powell A.J."/>
            <person name="Barry K."/>
            <person name="Miller A.N."/>
            <person name="Grigoriev I.V."/>
            <person name="Debuchy R."/>
            <person name="Gladieux P."/>
            <person name="Hiltunen Thoren M."/>
            <person name="Johannesson H."/>
        </authorList>
    </citation>
    <scope>NUCLEOTIDE SEQUENCE</scope>
    <source>
        <strain evidence="3">CBS 990.96</strain>
    </source>
</reference>
<dbReference type="PANTHER" id="PTHR46411:SF3">
    <property type="entry name" value="AAA+ ATPASE DOMAIN-CONTAINING PROTEIN"/>
    <property type="match status" value="1"/>
</dbReference>
<dbReference type="PANTHER" id="PTHR46411">
    <property type="entry name" value="FAMILY ATPASE, PUTATIVE-RELATED"/>
    <property type="match status" value="1"/>
</dbReference>
<reference evidence="3" key="2">
    <citation type="submission" date="2023-05" db="EMBL/GenBank/DDBJ databases">
        <authorList>
            <consortium name="Lawrence Berkeley National Laboratory"/>
            <person name="Steindorff A."/>
            <person name="Hensen N."/>
            <person name="Bonometti L."/>
            <person name="Westerberg I."/>
            <person name="Brannstrom I.O."/>
            <person name="Guillou S."/>
            <person name="Cros-Aarteil S."/>
            <person name="Calhoun S."/>
            <person name="Haridas S."/>
            <person name="Kuo A."/>
            <person name="Mondo S."/>
            <person name="Pangilinan J."/>
            <person name="Riley R."/>
            <person name="Labutti K."/>
            <person name="Andreopoulos B."/>
            <person name="Lipzen A."/>
            <person name="Chen C."/>
            <person name="Yanf M."/>
            <person name="Daum C."/>
            <person name="Ng V."/>
            <person name="Clum A."/>
            <person name="Ohm R."/>
            <person name="Martin F."/>
            <person name="Silar P."/>
            <person name="Natvig D."/>
            <person name="Lalanne C."/>
            <person name="Gautier V."/>
            <person name="Ament-Velasquez S.L."/>
            <person name="Kruys A."/>
            <person name="Hutchinson M.I."/>
            <person name="Powell A.J."/>
            <person name="Barry K."/>
            <person name="Miller A.N."/>
            <person name="Grigoriev I.V."/>
            <person name="Debuchy R."/>
            <person name="Gladieux P."/>
            <person name="Thoren M.H."/>
            <person name="Johannesson H."/>
        </authorList>
    </citation>
    <scope>NUCLEOTIDE SEQUENCE</scope>
    <source>
        <strain evidence="3">CBS 990.96</strain>
    </source>
</reference>
<name>A0AAN6YNG9_9PEZI</name>
<evidence type="ECO:0000313" key="3">
    <source>
        <dbReference type="EMBL" id="KAK4221593.1"/>
    </source>
</evidence>
<sequence length="389" mass="44373">MTSKKSSPNLRRRTRPLRGKAAEQEKARRELEQARIGALLNGLTATEPESTGEGEDCELHVLETRVDSRGETITLRVGTRSDIQGQRDKEFRAALVLERHYLGEREQGLQRGGWAAPGNGQQQYRSCCVGYYDGCRPINQLPMFPLEFHPEKDRLKREVLQRGNNGRACMYFTSGSSNNLQRGHVTSFRGRVLLDCDMFQQRSCRKLEFIDNTPTFDSREPGKDGGFGLSDTDLLICSAFIQGYSLAHKRWGHFRVSDIQDIDFNDDAFTNLVLPDEQKESIADRTRSPLLPVNSGQIIGPAFWVEQRLDDILTLATRWKALVLIDEADVFLQQRTTDELERNVLVSCLLRIVEYFDGIMFLTTNRFEKIDIAFKSRIHLARLLVLTSL</sequence>
<dbReference type="GO" id="GO:0016887">
    <property type="term" value="F:ATP hydrolysis activity"/>
    <property type="evidence" value="ECO:0007669"/>
    <property type="project" value="InterPro"/>
</dbReference>
<evidence type="ECO:0000256" key="1">
    <source>
        <dbReference type="SAM" id="MobiDB-lite"/>
    </source>
</evidence>
<dbReference type="Gene3D" id="3.40.50.300">
    <property type="entry name" value="P-loop containing nucleotide triphosphate hydrolases"/>
    <property type="match status" value="1"/>
</dbReference>
<dbReference type="GO" id="GO:0005524">
    <property type="term" value="F:ATP binding"/>
    <property type="evidence" value="ECO:0007669"/>
    <property type="project" value="InterPro"/>
</dbReference>
<feature type="region of interest" description="Disordered" evidence="1">
    <location>
        <begin position="1"/>
        <end position="30"/>
    </location>
</feature>
<dbReference type="InterPro" id="IPR003959">
    <property type="entry name" value="ATPase_AAA_core"/>
</dbReference>
<protein>
    <recommendedName>
        <fullName evidence="2">ATPase AAA-type core domain-containing protein</fullName>
    </recommendedName>
</protein>
<feature type="compositionally biased region" description="Basic and acidic residues" evidence="1">
    <location>
        <begin position="20"/>
        <end position="30"/>
    </location>
</feature>
<dbReference type="SUPFAM" id="SSF52540">
    <property type="entry name" value="P-loop containing nucleoside triphosphate hydrolases"/>
    <property type="match status" value="1"/>
</dbReference>
<dbReference type="AlphaFoldDB" id="A0AAN6YNG9"/>
<dbReference type="Proteomes" id="UP001301958">
    <property type="component" value="Unassembled WGS sequence"/>
</dbReference>
<gene>
    <name evidence="3" type="ORF">QBC38DRAFT_549886</name>
</gene>